<evidence type="ECO:0000313" key="2">
    <source>
        <dbReference type="Proteomes" id="UP001152795"/>
    </source>
</evidence>
<keyword evidence="2" id="KW-1185">Reference proteome</keyword>
<dbReference type="AlphaFoldDB" id="A0A6S7IQY1"/>
<protein>
    <submittedName>
        <fullName evidence="1">Uncharacterized protein</fullName>
    </submittedName>
</protein>
<name>A0A6S7IQY1_PARCT</name>
<dbReference type="EMBL" id="CACRXK020010750">
    <property type="protein sequence ID" value="CAB4020043.1"/>
    <property type="molecule type" value="Genomic_DNA"/>
</dbReference>
<dbReference type="Proteomes" id="UP001152795">
    <property type="component" value="Unassembled WGS sequence"/>
</dbReference>
<comment type="caution">
    <text evidence="1">The sequence shown here is derived from an EMBL/GenBank/DDBJ whole genome shotgun (WGS) entry which is preliminary data.</text>
</comment>
<evidence type="ECO:0000313" key="1">
    <source>
        <dbReference type="EMBL" id="CAB4020043.1"/>
    </source>
</evidence>
<gene>
    <name evidence="1" type="ORF">PACLA_8A059633</name>
</gene>
<accession>A0A6S7IQY1</accession>
<sequence length="136" mass="15062">MDPLDPMDHWTYFLCHLTGLLPACGPCQLMTSFELFAAQPNVHWTYACPLDPMDKIKCPLDISMSIGSNRQLKCLLDICLSNGSIESNGPLDRKGTHWLSGEDNVSIVDALSLVTNRVPLIKEIGLHGIMYVMEAT</sequence>
<proteinExistence type="predicted"/>
<reference evidence="1" key="1">
    <citation type="submission" date="2020-04" db="EMBL/GenBank/DDBJ databases">
        <authorList>
            <person name="Alioto T."/>
            <person name="Alioto T."/>
            <person name="Gomez Garrido J."/>
        </authorList>
    </citation>
    <scope>NUCLEOTIDE SEQUENCE</scope>
    <source>
        <strain evidence="1">A484AB</strain>
    </source>
</reference>
<organism evidence="1 2">
    <name type="scientific">Paramuricea clavata</name>
    <name type="common">Red gorgonian</name>
    <name type="synonym">Violescent sea-whip</name>
    <dbReference type="NCBI Taxonomy" id="317549"/>
    <lineage>
        <taxon>Eukaryota</taxon>
        <taxon>Metazoa</taxon>
        <taxon>Cnidaria</taxon>
        <taxon>Anthozoa</taxon>
        <taxon>Octocorallia</taxon>
        <taxon>Malacalcyonacea</taxon>
        <taxon>Plexauridae</taxon>
        <taxon>Paramuricea</taxon>
    </lineage>
</organism>